<dbReference type="SUPFAM" id="SSF51197">
    <property type="entry name" value="Clavaminate synthase-like"/>
    <property type="match status" value="1"/>
</dbReference>
<evidence type="ECO:0008006" key="4">
    <source>
        <dbReference type="Google" id="ProtNLM"/>
    </source>
</evidence>
<dbReference type="Gene3D" id="2.60.120.650">
    <property type="entry name" value="Cupin"/>
    <property type="match status" value="1"/>
</dbReference>
<keyword evidence="3" id="KW-1185">Reference proteome</keyword>
<gene>
    <name evidence="2" type="ORF">F5891DRAFT_1203843</name>
</gene>
<evidence type="ECO:0000313" key="3">
    <source>
        <dbReference type="Proteomes" id="UP001195769"/>
    </source>
</evidence>
<sequence length="594" mass="66936">MPPRFKYDLQGLDPKEQQTERKRIWLARQMQDPESAERIRALNRASKRAQRHREKIFKTFKESESPEQAAEPPRFRRKRPETTSSEVPSIQHSTPAARTASIHNSLIDPVLRSPIRPRHMVDANVMTDPPQCIPDTTHPLSPPNLDFITGILGIEVPQQSGTVTWADGRRTILPCVMSNGINICEDNDAAMVRFLSELPESKPSSSNVVHLKRDDLTRGQLQQSVSEALSHNKPVIIRGGGSNSATALDAEYLEKNFGISPRMRVTIHDVAKRVEDFTYPHKQGTIQQFLDDISNPSKIQCILDLPLCHVGLPTELQLLDHGLVYGWNQTTVDCPVRSGKVHPDNFTTKSWALLHHAGFVSHPHHDADGAITFVRIETGIKFWVVFRTRNTLSRTALQKAQMLFANFAKNQEEIILTWEAEVITLLDGDILFQPAGQVHAVYTPKKSFVTGGNLHNFGSLHLTEISRYIDAHKAQFLTNQVHDNALETFQRMTIALPRLSPSFKLYHRALIGLCLMVINRDKYKASNHYQGYKIVESESTERAVAIATAITSHFYKDIAMAQRSYRSGDQSDPGELISQEELASCLRPFTSLTT</sequence>
<name>A0AAD4HC04_9AGAM</name>
<dbReference type="Proteomes" id="UP001195769">
    <property type="component" value="Unassembled WGS sequence"/>
</dbReference>
<dbReference type="AlphaFoldDB" id="A0AAD4HC04"/>
<evidence type="ECO:0000256" key="1">
    <source>
        <dbReference type="SAM" id="MobiDB-lite"/>
    </source>
</evidence>
<dbReference type="EMBL" id="JABBWK010000578">
    <property type="protein sequence ID" value="KAG1882844.1"/>
    <property type="molecule type" value="Genomic_DNA"/>
</dbReference>
<reference evidence="2" key="1">
    <citation type="journal article" date="2020" name="New Phytol.">
        <title>Comparative genomics reveals dynamic genome evolution in host specialist ectomycorrhizal fungi.</title>
        <authorList>
            <person name="Lofgren L.A."/>
            <person name="Nguyen N.H."/>
            <person name="Vilgalys R."/>
            <person name="Ruytinx J."/>
            <person name="Liao H.L."/>
            <person name="Branco S."/>
            <person name="Kuo A."/>
            <person name="LaButti K."/>
            <person name="Lipzen A."/>
            <person name="Andreopoulos W."/>
            <person name="Pangilinan J."/>
            <person name="Riley R."/>
            <person name="Hundley H."/>
            <person name="Na H."/>
            <person name="Barry K."/>
            <person name="Grigoriev I.V."/>
            <person name="Stajich J.E."/>
            <person name="Kennedy P.G."/>
        </authorList>
    </citation>
    <scope>NUCLEOTIDE SEQUENCE</scope>
    <source>
        <strain evidence="2">FC203</strain>
    </source>
</reference>
<dbReference type="RefSeq" id="XP_041216137.1">
    <property type="nucleotide sequence ID" value="XM_041368965.1"/>
</dbReference>
<feature type="compositionally biased region" description="Polar residues" evidence="1">
    <location>
        <begin position="82"/>
        <end position="99"/>
    </location>
</feature>
<feature type="region of interest" description="Disordered" evidence="1">
    <location>
        <begin position="42"/>
        <end position="99"/>
    </location>
</feature>
<feature type="compositionally biased region" description="Basic residues" evidence="1">
    <location>
        <begin position="45"/>
        <end position="55"/>
    </location>
</feature>
<dbReference type="GeneID" id="64663263"/>
<protein>
    <recommendedName>
        <fullName evidence="4">JmjC domain-containing protein</fullName>
    </recommendedName>
</protein>
<accession>A0AAD4HC04</accession>
<proteinExistence type="predicted"/>
<comment type="caution">
    <text evidence="2">The sequence shown here is derived from an EMBL/GenBank/DDBJ whole genome shotgun (WGS) entry which is preliminary data.</text>
</comment>
<evidence type="ECO:0000313" key="2">
    <source>
        <dbReference type="EMBL" id="KAG1882844.1"/>
    </source>
</evidence>
<organism evidence="2 3">
    <name type="scientific">Suillus fuscotomentosus</name>
    <dbReference type="NCBI Taxonomy" id="1912939"/>
    <lineage>
        <taxon>Eukaryota</taxon>
        <taxon>Fungi</taxon>
        <taxon>Dikarya</taxon>
        <taxon>Basidiomycota</taxon>
        <taxon>Agaricomycotina</taxon>
        <taxon>Agaricomycetes</taxon>
        <taxon>Agaricomycetidae</taxon>
        <taxon>Boletales</taxon>
        <taxon>Suillineae</taxon>
        <taxon>Suillaceae</taxon>
        <taxon>Suillus</taxon>
    </lineage>
</organism>